<dbReference type="Proteomes" id="UP000249218">
    <property type="component" value="Unassembled WGS sequence"/>
</dbReference>
<organism evidence="2 3">
    <name type="scientific">Helicoverpa armigera</name>
    <name type="common">Cotton bollworm</name>
    <name type="synonym">Heliothis armigera</name>
    <dbReference type="NCBI Taxonomy" id="29058"/>
    <lineage>
        <taxon>Eukaryota</taxon>
        <taxon>Metazoa</taxon>
        <taxon>Ecdysozoa</taxon>
        <taxon>Arthropoda</taxon>
        <taxon>Hexapoda</taxon>
        <taxon>Insecta</taxon>
        <taxon>Pterygota</taxon>
        <taxon>Neoptera</taxon>
        <taxon>Endopterygota</taxon>
        <taxon>Lepidoptera</taxon>
        <taxon>Glossata</taxon>
        <taxon>Ditrysia</taxon>
        <taxon>Noctuoidea</taxon>
        <taxon>Noctuidae</taxon>
        <taxon>Heliothinae</taxon>
        <taxon>Helicoverpa</taxon>
    </lineage>
</organism>
<dbReference type="EMBL" id="KZ149956">
    <property type="protein sequence ID" value="PZC76475.1"/>
    <property type="molecule type" value="Genomic_DNA"/>
</dbReference>
<evidence type="ECO:0000313" key="2">
    <source>
        <dbReference type="EMBL" id="PZC76475.1"/>
    </source>
</evidence>
<evidence type="ECO:0000313" key="3">
    <source>
        <dbReference type="Proteomes" id="UP000249218"/>
    </source>
</evidence>
<accession>A0A2W1BS72</accession>
<sequence>MRIVNDMSDRARAYPTGDAQEQHPAPVGNGQGLSHHNGRVRQTIKAREQCSIKINHHVINKASQCVYAARDIRRGCGQQSCGQHNLELCESERCGRRPAPSALSPRARWRPPPGAPCLAPEPNVRDAKRVLSYLCAYDLRKTTKRY</sequence>
<protein>
    <submittedName>
        <fullName evidence="2">Uncharacterized protein</fullName>
    </submittedName>
</protein>
<dbReference type="AlphaFoldDB" id="A0A2W1BS72"/>
<reference evidence="2 3" key="1">
    <citation type="journal article" date="2017" name="BMC Biol.">
        <title>Genomic innovations, transcriptional plasticity and gene loss underlying the evolution and divergence of two highly polyphagous and invasive Helicoverpa pest species.</title>
        <authorList>
            <person name="Pearce S.L."/>
            <person name="Clarke D.F."/>
            <person name="East P.D."/>
            <person name="Elfekih S."/>
            <person name="Gordon K.H."/>
            <person name="Jermiin L.S."/>
            <person name="McGaughran A."/>
            <person name="Oakeshott J.G."/>
            <person name="Papanikolaou A."/>
            <person name="Perera O.P."/>
            <person name="Rane R.V."/>
            <person name="Richards S."/>
            <person name="Tay W.T."/>
            <person name="Walsh T.K."/>
            <person name="Anderson A."/>
            <person name="Anderson C.J."/>
            <person name="Asgari S."/>
            <person name="Board P.G."/>
            <person name="Bretschneider A."/>
            <person name="Campbell P.M."/>
            <person name="Chertemps T."/>
            <person name="Christeller J.T."/>
            <person name="Coppin C.W."/>
            <person name="Downes S.J."/>
            <person name="Duan G."/>
            <person name="Farnsworth C.A."/>
            <person name="Good R.T."/>
            <person name="Han L.B."/>
            <person name="Han Y.C."/>
            <person name="Hatje K."/>
            <person name="Horne I."/>
            <person name="Huang Y.P."/>
            <person name="Hughes D.S."/>
            <person name="Jacquin-Joly E."/>
            <person name="James W."/>
            <person name="Jhangiani S."/>
            <person name="Kollmar M."/>
            <person name="Kuwar S.S."/>
            <person name="Li S."/>
            <person name="Liu N.Y."/>
            <person name="Maibeche M.T."/>
            <person name="Miller J.R."/>
            <person name="Montagne N."/>
            <person name="Perry T."/>
            <person name="Qu J."/>
            <person name="Song S.V."/>
            <person name="Sutton G.G."/>
            <person name="Vogel H."/>
            <person name="Walenz B.P."/>
            <person name="Xu W."/>
            <person name="Zhang H.J."/>
            <person name="Zou Z."/>
            <person name="Batterham P."/>
            <person name="Edwards O.R."/>
            <person name="Feyereisen R."/>
            <person name="Gibbs R.A."/>
            <person name="Heckel D.G."/>
            <person name="McGrath A."/>
            <person name="Robin C."/>
            <person name="Scherer S.E."/>
            <person name="Worley K.C."/>
            <person name="Wu Y.D."/>
        </authorList>
    </citation>
    <scope>NUCLEOTIDE SEQUENCE [LARGE SCALE GENOMIC DNA]</scope>
    <source>
        <strain evidence="2">Harm_GR_Male_#8</strain>
        <tissue evidence="2">Whole organism</tissue>
    </source>
</reference>
<evidence type="ECO:0000256" key="1">
    <source>
        <dbReference type="SAM" id="MobiDB-lite"/>
    </source>
</evidence>
<feature type="region of interest" description="Disordered" evidence="1">
    <location>
        <begin position="96"/>
        <end position="115"/>
    </location>
</feature>
<feature type="region of interest" description="Disordered" evidence="1">
    <location>
        <begin position="1"/>
        <end position="42"/>
    </location>
</feature>
<keyword evidence="3" id="KW-1185">Reference proteome</keyword>
<gene>
    <name evidence="2" type="primary">HaOG201051</name>
    <name evidence="2" type="ORF">B5X24_HaOG201051</name>
</gene>
<name>A0A2W1BS72_HELAM</name>
<proteinExistence type="predicted"/>